<dbReference type="SUPFAM" id="SSF46785">
    <property type="entry name" value="Winged helix' DNA-binding domain"/>
    <property type="match status" value="1"/>
</dbReference>
<dbReference type="InterPro" id="IPR005119">
    <property type="entry name" value="LysR_subst-bd"/>
</dbReference>
<dbReference type="SUPFAM" id="SSF53850">
    <property type="entry name" value="Periplasmic binding protein-like II"/>
    <property type="match status" value="1"/>
</dbReference>
<feature type="domain" description="HTH lysR-type" evidence="5">
    <location>
        <begin position="1"/>
        <end position="56"/>
    </location>
</feature>
<dbReference type="GO" id="GO:0003700">
    <property type="term" value="F:DNA-binding transcription factor activity"/>
    <property type="evidence" value="ECO:0007669"/>
    <property type="project" value="InterPro"/>
</dbReference>
<dbReference type="EMBL" id="BSTJ01000003">
    <property type="protein sequence ID" value="GLY74860.1"/>
    <property type="molecule type" value="Genomic_DNA"/>
</dbReference>
<keyword evidence="3" id="KW-0238">DNA-binding</keyword>
<dbReference type="PRINTS" id="PR00039">
    <property type="entry name" value="HTHLYSR"/>
</dbReference>
<sequence length="302" mass="32237">MRQLNYFVAVANEKSFTLAAKRLHVVQSAVSAAIASLERDLRVTLFERNAQRVVLTEAGSALLPEALAVLDAAQGARDAVDELGRALRGSVRVGVLAGLGLVDLPGLAGEFRRRYPEVEMRLKAESGGSAGIAAALLSGEVDVGLLCAADTLGRELNGRELVRVPQVLAVPAGHPLAHRRVVAVPDLAEEEFVDFPSGFAGRSVTDQVFAAARIERRIAVEVDSLDAAAGFVRHGVGVAIVPPFAVRGDDAVRTVKIKDESMEWSLHLATPRRRKPTAAVRALAELVDAHVRVPEEALPPRR</sequence>
<evidence type="ECO:0000313" key="7">
    <source>
        <dbReference type="Proteomes" id="UP001165135"/>
    </source>
</evidence>
<dbReference type="Gene3D" id="3.40.190.290">
    <property type="match status" value="1"/>
</dbReference>
<dbReference type="InterPro" id="IPR036390">
    <property type="entry name" value="WH_DNA-bd_sf"/>
</dbReference>
<dbReference type="PANTHER" id="PTHR30419">
    <property type="entry name" value="HTH-TYPE TRANSCRIPTIONAL REGULATOR YBHD"/>
    <property type="match status" value="1"/>
</dbReference>
<dbReference type="Pfam" id="PF00126">
    <property type="entry name" value="HTH_1"/>
    <property type="match status" value="1"/>
</dbReference>
<dbReference type="CDD" id="cd05466">
    <property type="entry name" value="PBP2_LTTR_substrate"/>
    <property type="match status" value="1"/>
</dbReference>
<accession>A0A9W6RJ57</accession>
<protein>
    <submittedName>
        <fullName evidence="6">LysR family transcriptional regulator</fullName>
    </submittedName>
</protein>
<gene>
    <name evidence="6" type="ORF">Airi01_031270</name>
</gene>
<evidence type="ECO:0000256" key="1">
    <source>
        <dbReference type="ARBA" id="ARBA00009437"/>
    </source>
</evidence>
<keyword evidence="2" id="KW-0805">Transcription regulation</keyword>
<reference evidence="6" key="1">
    <citation type="submission" date="2023-03" db="EMBL/GenBank/DDBJ databases">
        <title>Actinoallomurus iriomotensis NBRC 103681.</title>
        <authorList>
            <person name="Ichikawa N."/>
            <person name="Sato H."/>
            <person name="Tonouchi N."/>
        </authorList>
    </citation>
    <scope>NUCLEOTIDE SEQUENCE</scope>
    <source>
        <strain evidence="6">NBRC 103681</strain>
    </source>
</reference>
<dbReference type="InterPro" id="IPR050950">
    <property type="entry name" value="HTH-type_LysR_regulators"/>
</dbReference>
<dbReference type="Proteomes" id="UP001165135">
    <property type="component" value="Unassembled WGS sequence"/>
</dbReference>
<name>A0A9W6RJ57_9ACTN</name>
<dbReference type="Gene3D" id="1.10.10.10">
    <property type="entry name" value="Winged helix-like DNA-binding domain superfamily/Winged helix DNA-binding domain"/>
    <property type="match status" value="1"/>
</dbReference>
<evidence type="ECO:0000256" key="2">
    <source>
        <dbReference type="ARBA" id="ARBA00023015"/>
    </source>
</evidence>
<dbReference type="GO" id="GO:0005829">
    <property type="term" value="C:cytosol"/>
    <property type="evidence" value="ECO:0007669"/>
    <property type="project" value="TreeGrafter"/>
</dbReference>
<evidence type="ECO:0000256" key="4">
    <source>
        <dbReference type="ARBA" id="ARBA00023163"/>
    </source>
</evidence>
<dbReference type="GO" id="GO:0003677">
    <property type="term" value="F:DNA binding"/>
    <property type="evidence" value="ECO:0007669"/>
    <property type="project" value="UniProtKB-KW"/>
</dbReference>
<proteinExistence type="inferred from homology"/>
<dbReference type="PROSITE" id="PS50931">
    <property type="entry name" value="HTH_LYSR"/>
    <property type="match status" value="1"/>
</dbReference>
<evidence type="ECO:0000256" key="3">
    <source>
        <dbReference type="ARBA" id="ARBA00023125"/>
    </source>
</evidence>
<dbReference type="InterPro" id="IPR000847">
    <property type="entry name" value="LysR_HTH_N"/>
</dbReference>
<comment type="caution">
    <text evidence="6">The sequence shown here is derived from an EMBL/GenBank/DDBJ whole genome shotgun (WGS) entry which is preliminary data.</text>
</comment>
<dbReference type="Pfam" id="PF03466">
    <property type="entry name" value="LysR_substrate"/>
    <property type="match status" value="1"/>
</dbReference>
<evidence type="ECO:0000313" key="6">
    <source>
        <dbReference type="EMBL" id="GLY74860.1"/>
    </source>
</evidence>
<keyword evidence="4" id="KW-0804">Transcription</keyword>
<dbReference type="FunFam" id="1.10.10.10:FF:000001">
    <property type="entry name" value="LysR family transcriptional regulator"/>
    <property type="match status" value="1"/>
</dbReference>
<dbReference type="InterPro" id="IPR036388">
    <property type="entry name" value="WH-like_DNA-bd_sf"/>
</dbReference>
<evidence type="ECO:0000259" key="5">
    <source>
        <dbReference type="PROSITE" id="PS50931"/>
    </source>
</evidence>
<organism evidence="6 7">
    <name type="scientific">Actinoallomurus iriomotensis</name>
    <dbReference type="NCBI Taxonomy" id="478107"/>
    <lineage>
        <taxon>Bacteria</taxon>
        <taxon>Bacillati</taxon>
        <taxon>Actinomycetota</taxon>
        <taxon>Actinomycetes</taxon>
        <taxon>Streptosporangiales</taxon>
        <taxon>Thermomonosporaceae</taxon>
        <taxon>Actinoallomurus</taxon>
    </lineage>
</organism>
<comment type="similarity">
    <text evidence="1">Belongs to the LysR transcriptional regulatory family.</text>
</comment>
<dbReference type="AlphaFoldDB" id="A0A9W6RJ57"/>
<dbReference type="PANTHER" id="PTHR30419:SF31">
    <property type="entry name" value="BLR3139 PROTEIN"/>
    <property type="match status" value="1"/>
</dbReference>